<dbReference type="EMBL" id="HBUE01159153">
    <property type="protein sequence ID" value="CAG6509288.1"/>
    <property type="molecule type" value="Transcribed_RNA"/>
</dbReference>
<proteinExistence type="predicted"/>
<dbReference type="AlphaFoldDB" id="A0A8D8DCE5"/>
<reference evidence="1" key="1">
    <citation type="submission" date="2021-05" db="EMBL/GenBank/DDBJ databases">
        <authorList>
            <person name="Alioto T."/>
            <person name="Alioto T."/>
            <person name="Gomez Garrido J."/>
        </authorList>
    </citation>
    <scope>NUCLEOTIDE SEQUENCE</scope>
</reference>
<name>A0A8D8DCE5_CULPI</name>
<dbReference type="EMBL" id="HBUE01264282">
    <property type="protein sequence ID" value="CAG6560662.1"/>
    <property type="molecule type" value="Transcribed_RNA"/>
</dbReference>
<organism evidence="1">
    <name type="scientific">Culex pipiens</name>
    <name type="common">House mosquito</name>
    <dbReference type="NCBI Taxonomy" id="7175"/>
    <lineage>
        <taxon>Eukaryota</taxon>
        <taxon>Metazoa</taxon>
        <taxon>Ecdysozoa</taxon>
        <taxon>Arthropoda</taxon>
        <taxon>Hexapoda</taxon>
        <taxon>Insecta</taxon>
        <taxon>Pterygota</taxon>
        <taxon>Neoptera</taxon>
        <taxon>Endopterygota</taxon>
        <taxon>Diptera</taxon>
        <taxon>Nematocera</taxon>
        <taxon>Culicoidea</taxon>
        <taxon>Culicidae</taxon>
        <taxon>Culicinae</taxon>
        <taxon>Culicini</taxon>
        <taxon>Culex</taxon>
        <taxon>Culex</taxon>
    </lineage>
</organism>
<protein>
    <submittedName>
        <fullName evidence="1">(northern house mosquito) hypothetical protein</fullName>
    </submittedName>
</protein>
<evidence type="ECO:0000313" key="1">
    <source>
        <dbReference type="EMBL" id="CAG6509288.1"/>
    </source>
</evidence>
<sequence>MASARVINSFLIHKKRLTVRITHLNRRHYRFFTNMIKCHKHFFASSRHRLNIHLAHSSADTHLHRCAVVNYHLQQFAPTITKNRFQVVIIAGQAEPANVFYFCMDSIHVWASTFAHLRLGRGNGMGFLLQEFGC</sequence>
<accession>A0A8D8DCE5</accession>